<organism evidence="2 3">
    <name type="scientific">Serratia fonticola</name>
    <dbReference type="NCBI Taxonomy" id="47917"/>
    <lineage>
        <taxon>Bacteria</taxon>
        <taxon>Pseudomonadati</taxon>
        <taxon>Pseudomonadota</taxon>
        <taxon>Gammaproteobacteria</taxon>
        <taxon>Enterobacterales</taxon>
        <taxon>Yersiniaceae</taxon>
        <taxon>Serratia</taxon>
    </lineage>
</organism>
<evidence type="ECO:0000256" key="1">
    <source>
        <dbReference type="SAM" id="MobiDB-lite"/>
    </source>
</evidence>
<gene>
    <name evidence="2" type="ORF">NCTC13193_02708</name>
</gene>
<evidence type="ECO:0000313" key="3">
    <source>
        <dbReference type="Proteomes" id="UP000270487"/>
    </source>
</evidence>
<name>A0A448SPG6_SERFO</name>
<dbReference type="AlphaFoldDB" id="A0A448SPG6"/>
<accession>A0A448SPG6</accession>
<feature type="compositionally biased region" description="Polar residues" evidence="1">
    <location>
        <begin position="338"/>
        <end position="357"/>
    </location>
</feature>
<reference evidence="2 3" key="1">
    <citation type="submission" date="2018-12" db="EMBL/GenBank/DDBJ databases">
        <authorList>
            <consortium name="Pathogen Informatics"/>
        </authorList>
    </citation>
    <scope>NUCLEOTIDE SEQUENCE [LARGE SCALE GENOMIC DNA]</scope>
    <source>
        <strain evidence="2 3">NCTC13193</strain>
    </source>
</reference>
<feature type="region of interest" description="Disordered" evidence="1">
    <location>
        <begin position="318"/>
        <end position="357"/>
    </location>
</feature>
<evidence type="ECO:0000313" key="2">
    <source>
        <dbReference type="EMBL" id="VEI69577.1"/>
    </source>
</evidence>
<dbReference type="EMBL" id="LR134492">
    <property type="protein sequence ID" value="VEI69577.1"/>
    <property type="molecule type" value="Genomic_DNA"/>
</dbReference>
<proteinExistence type="predicted"/>
<sequence>MILGFGNNIRSALAADINSTQTVIAVMPGTGALFAKTLQAEASLVNPSYTSTLYSKLTLTDELETVFEICHLVSVSGDNLTVIRGQELTKAKGWSLNDVVSNFPTRGSENNFVQIEDLQSGKYLSATAGGSANALTVSIPSTFYVNGGNTFALRAPLLVTPTLTNTGAVTVQLTVSGRVVGTYPVVKGGNTPLIAGDIIKDVPLLVLHSLALSAFVVVNPVTGVFSSTDYLRKDQNLADVPDKAKARENLGIPDCPHEVGDVIFKGNNSNPNTRYPGTTWVDLNTNYGSSNIMIGGTPLTTGGSDNVTLGVANIPSHSHSFSGSSGGAGAHSHGLRSYRSNTALDGGSSNRESIDITTPFNTSDDLISSVGDHTHTISGTIGNTGGGQSFSVVSKYVQLRAWMRTA</sequence>
<dbReference type="Proteomes" id="UP000270487">
    <property type="component" value="Chromosome"/>
</dbReference>
<evidence type="ECO:0008006" key="4">
    <source>
        <dbReference type="Google" id="ProtNLM"/>
    </source>
</evidence>
<protein>
    <recommendedName>
        <fullName evidence="4">Phage tail protein</fullName>
    </recommendedName>
</protein>